<evidence type="ECO:0000256" key="8">
    <source>
        <dbReference type="ARBA" id="ARBA00023145"/>
    </source>
</evidence>
<keyword evidence="2" id="KW-0964">Secreted</keyword>
<dbReference type="GO" id="GO:0006508">
    <property type="term" value="P:proteolysis"/>
    <property type="evidence" value="ECO:0007669"/>
    <property type="project" value="UniProtKB-KW"/>
</dbReference>
<dbReference type="AlphaFoldDB" id="A0ABD1D4M7"/>
<evidence type="ECO:0000256" key="1">
    <source>
        <dbReference type="ARBA" id="ARBA00004613"/>
    </source>
</evidence>
<evidence type="ECO:0000256" key="9">
    <source>
        <dbReference type="ARBA" id="ARBA00023157"/>
    </source>
</evidence>
<dbReference type="PANTHER" id="PTHR24276:SF97">
    <property type="entry name" value="GH13245P2-RELATED"/>
    <property type="match status" value="1"/>
</dbReference>
<evidence type="ECO:0000256" key="3">
    <source>
        <dbReference type="ARBA" id="ARBA00022670"/>
    </source>
</evidence>
<sequence length="269" mass="29777">MGTFQFNYQYLTLLCTVVSILQAVVAQSRPQPKGGGGTYRIINGTQSAITEFPYLVSIQRRTSISKDHICGGAFINSDWILTAAHCLADETPETVIIRAETSFHERGGTLLRVGQLVVHEKFNGIASKDYDYGLIKLRKTFRRAVPAKLKNGSRRFRPGERCTVMGWGQTSTTSISKRVLKATVPIVAQRICQDAYWNTEDEVTSRMLCAGYPNGGTDACEGDSGGPLVCRRMLTGIISWAEGCAESNYYGVYSYVTPMRAWIRNYTGV</sequence>
<keyword evidence="3 14" id="KW-0645">Protease</keyword>
<dbReference type="FunFam" id="2.40.10.10:FF:000077">
    <property type="entry name" value="Predicted protein"/>
    <property type="match status" value="1"/>
</dbReference>
<dbReference type="InterPro" id="IPR009003">
    <property type="entry name" value="Peptidase_S1_PA"/>
</dbReference>
<evidence type="ECO:0000313" key="18">
    <source>
        <dbReference type="Proteomes" id="UP001562425"/>
    </source>
</evidence>
<comment type="similarity">
    <text evidence="10">Belongs to the peptidase S1 family. CLIP subfamily.</text>
</comment>
<comment type="function">
    <text evidence="13">Major function may be to aid in digestion of the blood meal.</text>
</comment>
<evidence type="ECO:0000256" key="12">
    <source>
        <dbReference type="ARBA" id="ARBA00038868"/>
    </source>
</evidence>
<dbReference type="EMBL" id="JBEHCU010007550">
    <property type="protein sequence ID" value="KAL1394563.1"/>
    <property type="molecule type" value="Genomic_DNA"/>
</dbReference>
<dbReference type="EC" id="3.4.21.4" evidence="12"/>
<protein>
    <recommendedName>
        <fullName evidence="12">trypsin</fullName>
        <ecNumber evidence="12">3.4.21.4</ecNumber>
    </recommendedName>
</protein>
<evidence type="ECO:0000313" key="17">
    <source>
        <dbReference type="EMBL" id="KAL1394563.1"/>
    </source>
</evidence>
<dbReference type="SMART" id="SM00020">
    <property type="entry name" value="Tryp_SPc"/>
    <property type="match status" value="1"/>
</dbReference>
<dbReference type="Proteomes" id="UP001562425">
    <property type="component" value="Unassembled WGS sequence"/>
</dbReference>
<comment type="caution">
    <text evidence="17">The sequence shown here is derived from an EMBL/GenBank/DDBJ whole genome shotgun (WGS) entry which is preliminary data.</text>
</comment>
<dbReference type="InterPro" id="IPR043504">
    <property type="entry name" value="Peptidase_S1_PA_chymotrypsin"/>
</dbReference>
<comment type="catalytic activity">
    <reaction evidence="11">
        <text>Preferential cleavage: Arg-|-Xaa, Lys-|-Xaa.</text>
        <dbReference type="EC" id="3.4.21.4"/>
    </reaction>
</comment>
<evidence type="ECO:0000256" key="5">
    <source>
        <dbReference type="ARBA" id="ARBA00022757"/>
    </source>
</evidence>
<keyword evidence="7 14" id="KW-0720">Serine protease</keyword>
<dbReference type="InterPro" id="IPR050430">
    <property type="entry name" value="Peptidase_S1"/>
</dbReference>
<keyword evidence="5" id="KW-0222">Digestion</keyword>
<evidence type="ECO:0000256" key="11">
    <source>
        <dbReference type="ARBA" id="ARBA00036320"/>
    </source>
</evidence>
<name>A0ABD1D4M7_CULPP</name>
<evidence type="ECO:0000256" key="7">
    <source>
        <dbReference type="ARBA" id="ARBA00022825"/>
    </source>
</evidence>
<gene>
    <name evidence="17" type="ORF">pipiens_011865</name>
</gene>
<keyword evidence="4 15" id="KW-0732">Signal</keyword>
<dbReference type="Pfam" id="PF00089">
    <property type="entry name" value="Trypsin"/>
    <property type="match status" value="1"/>
</dbReference>
<dbReference type="InterPro" id="IPR001254">
    <property type="entry name" value="Trypsin_dom"/>
</dbReference>
<keyword evidence="8" id="KW-0865">Zymogen</keyword>
<accession>A0ABD1D4M7</accession>
<dbReference type="PROSITE" id="PS00134">
    <property type="entry name" value="TRYPSIN_HIS"/>
    <property type="match status" value="1"/>
</dbReference>
<dbReference type="PROSITE" id="PS00135">
    <property type="entry name" value="TRYPSIN_SER"/>
    <property type="match status" value="1"/>
</dbReference>
<dbReference type="InterPro" id="IPR018114">
    <property type="entry name" value="TRYPSIN_HIS"/>
</dbReference>
<evidence type="ECO:0000256" key="15">
    <source>
        <dbReference type="SAM" id="SignalP"/>
    </source>
</evidence>
<feature type="domain" description="Peptidase S1" evidence="16">
    <location>
        <begin position="41"/>
        <end position="268"/>
    </location>
</feature>
<dbReference type="Gene3D" id="2.40.10.10">
    <property type="entry name" value="Trypsin-like serine proteases"/>
    <property type="match status" value="1"/>
</dbReference>
<dbReference type="InterPro" id="IPR033116">
    <property type="entry name" value="TRYPSIN_SER"/>
</dbReference>
<dbReference type="PROSITE" id="PS50240">
    <property type="entry name" value="TRYPSIN_DOM"/>
    <property type="match status" value="1"/>
</dbReference>
<dbReference type="PANTHER" id="PTHR24276">
    <property type="entry name" value="POLYSERASE-RELATED"/>
    <property type="match status" value="1"/>
</dbReference>
<feature type="chain" id="PRO_5044872613" description="trypsin" evidence="15">
    <location>
        <begin position="27"/>
        <end position="269"/>
    </location>
</feature>
<organism evidence="17 18">
    <name type="scientific">Culex pipiens pipiens</name>
    <name type="common">Northern house mosquito</name>
    <dbReference type="NCBI Taxonomy" id="38569"/>
    <lineage>
        <taxon>Eukaryota</taxon>
        <taxon>Metazoa</taxon>
        <taxon>Ecdysozoa</taxon>
        <taxon>Arthropoda</taxon>
        <taxon>Hexapoda</taxon>
        <taxon>Insecta</taxon>
        <taxon>Pterygota</taxon>
        <taxon>Neoptera</taxon>
        <taxon>Endopterygota</taxon>
        <taxon>Diptera</taxon>
        <taxon>Nematocera</taxon>
        <taxon>Culicoidea</taxon>
        <taxon>Culicidae</taxon>
        <taxon>Culicinae</taxon>
        <taxon>Culicini</taxon>
        <taxon>Culex</taxon>
        <taxon>Culex</taxon>
    </lineage>
</organism>
<dbReference type="PRINTS" id="PR00722">
    <property type="entry name" value="CHYMOTRYPSIN"/>
</dbReference>
<dbReference type="InterPro" id="IPR001314">
    <property type="entry name" value="Peptidase_S1A"/>
</dbReference>
<comment type="subcellular location">
    <subcellularLocation>
        <location evidence="1">Secreted</location>
    </subcellularLocation>
</comment>
<evidence type="ECO:0000256" key="10">
    <source>
        <dbReference type="ARBA" id="ARBA00024195"/>
    </source>
</evidence>
<evidence type="ECO:0000256" key="6">
    <source>
        <dbReference type="ARBA" id="ARBA00022801"/>
    </source>
</evidence>
<proteinExistence type="inferred from homology"/>
<keyword evidence="18" id="KW-1185">Reference proteome</keyword>
<keyword evidence="6 14" id="KW-0378">Hydrolase</keyword>
<reference evidence="17 18" key="1">
    <citation type="submission" date="2024-05" db="EMBL/GenBank/DDBJ databases">
        <title>Culex pipiens pipiens assembly and annotation.</title>
        <authorList>
            <person name="Alout H."/>
            <person name="Durand T."/>
        </authorList>
    </citation>
    <scope>NUCLEOTIDE SEQUENCE [LARGE SCALE GENOMIC DNA]</scope>
    <source>
        <strain evidence="17">HA-2024</strain>
        <tissue evidence="17">Whole body</tissue>
    </source>
</reference>
<feature type="signal peptide" evidence="15">
    <location>
        <begin position="1"/>
        <end position="26"/>
    </location>
</feature>
<evidence type="ECO:0000256" key="4">
    <source>
        <dbReference type="ARBA" id="ARBA00022729"/>
    </source>
</evidence>
<keyword evidence="9" id="KW-1015">Disulfide bond</keyword>
<dbReference type="GO" id="GO:0007586">
    <property type="term" value="P:digestion"/>
    <property type="evidence" value="ECO:0007669"/>
    <property type="project" value="UniProtKB-KW"/>
</dbReference>
<evidence type="ECO:0000256" key="13">
    <source>
        <dbReference type="ARBA" id="ARBA00060213"/>
    </source>
</evidence>
<dbReference type="SUPFAM" id="SSF50494">
    <property type="entry name" value="Trypsin-like serine proteases"/>
    <property type="match status" value="1"/>
</dbReference>
<dbReference type="CDD" id="cd00190">
    <property type="entry name" value="Tryp_SPc"/>
    <property type="match status" value="1"/>
</dbReference>
<dbReference type="GO" id="GO:0004252">
    <property type="term" value="F:serine-type endopeptidase activity"/>
    <property type="evidence" value="ECO:0007669"/>
    <property type="project" value="UniProtKB-EC"/>
</dbReference>
<evidence type="ECO:0000256" key="2">
    <source>
        <dbReference type="ARBA" id="ARBA00022525"/>
    </source>
</evidence>
<evidence type="ECO:0000256" key="14">
    <source>
        <dbReference type="RuleBase" id="RU363034"/>
    </source>
</evidence>
<evidence type="ECO:0000259" key="16">
    <source>
        <dbReference type="PROSITE" id="PS50240"/>
    </source>
</evidence>
<dbReference type="GO" id="GO:0005576">
    <property type="term" value="C:extracellular region"/>
    <property type="evidence" value="ECO:0007669"/>
    <property type="project" value="UniProtKB-SubCell"/>
</dbReference>